<dbReference type="OrthoDB" id="4505683at2759"/>
<evidence type="ECO:0000313" key="8">
    <source>
        <dbReference type="Proteomes" id="UP000054166"/>
    </source>
</evidence>
<accession>A0A0C3BL79</accession>
<organism evidence="7 8">
    <name type="scientific">Piloderma croceum (strain F 1598)</name>
    <dbReference type="NCBI Taxonomy" id="765440"/>
    <lineage>
        <taxon>Eukaryota</taxon>
        <taxon>Fungi</taxon>
        <taxon>Dikarya</taxon>
        <taxon>Basidiomycota</taxon>
        <taxon>Agaricomycotina</taxon>
        <taxon>Agaricomycetes</taxon>
        <taxon>Agaricomycetidae</taxon>
        <taxon>Atheliales</taxon>
        <taxon>Atheliaceae</taxon>
        <taxon>Piloderma</taxon>
    </lineage>
</organism>
<keyword evidence="3 5" id="KW-0732">Signal</keyword>
<evidence type="ECO:0000313" key="7">
    <source>
        <dbReference type="EMBL" id="KIM78077.1"/>
    </source>
</evidence>
<proteinExistence type="predicted"/>
<dbReference type="InParanoid" id="A0A0C3BL79"/>
<dbReference type="HOGENOM" id="CLU_2237621_0_0_1"/>
<dbReference type="AlphaFoldDB" id="A0A0C3BL79"/>
<reference evidence="7 8" key="1">
    <citation type="submission" date="2014-04" db="EMBL/GenBank/DDBJ databases">
        <authorList>
            <consortium name="DOE Joint Genome Institute"/>
            <person name="Kuo A."/>
            <person name="Tarkka M."/>
            <person name="Buscot F."/>
            <person name="Kohler A."/>
            <person name="Nagy L.G."/>
            <person name="Floudas D."/>
            <person name="Copeland A."/>
            <person name="Barry K.W."/>
            <person name="Cichocki N."/>
            <person name="Veneault-Fourrey C."/>
            <person name="LaButti K."/>
            <person name="Lindquist E.A."/>
            <person name="Lipzen A."/>
            <person name="Lundell T."/>
            <person name="Morin E."/>
            <person name="Murat C."/>
            <person name="Sun H."/>
            <person name="Tunlid A."/>
            <person name="Henrissat B."/>
            <person name="Grigoriev I.V."/>
            <person name="Hibbett D.S."/>
            <person name="Martin F."/>
            <person name="Nordberg H.P."/>
            <person name="Cantor M.N."/>
            <person name="Hua S.X."/>
        </authorList>
    </citation>
    <scope>NUCLEOTIDE SEQUENCE [LARGE SCALE GENOMIC DNA]</scope>
    <source>
        <strain evidence="7 8">F 1598</strain>
    </source>
</reference>
<feature type="signal peptide" evidence="5">
    <location>
        <begin position="1"/>
        <end position="23"/>
    </location>
</feature>
<feature type="domain" description="CFEM" evidence="6">
    <location>
        <begin position="8"/>
        <end position="105"/>
    </location>
</feature>
<dbReference type="PROSITE" id="PS52012">
    <property type="entry name" value="CFEM"/>
    <property type="match status" value="1"/>
</dbReference>
<comment type="subcellular location">
    <subcellularLocation>
        <location evidence="1">Secreted</location>
    </subcellularLocation>
</comment>
<evidence type="ECO:0000256" key="1">
    <source>
        <dbReference type="ARBA" id="ARBA00004613"/>
    </source>
</evidence>
<keyword evidence="2" id="KW-0964">Secreted</keyword>
<evidence type="ECO:0000256" key="4">
    <source>
        <dbReference type="ARBA" id="ARBA00023157"/>
    </source>
</evidence>
<evidence type="ECO:0000259" key="6">
    <source>
        <dbReference type="PROSITE" id="PS52012"/>
    </source>
</evidence>
<dbReference type="Proteomes" id="UP000054166">
    <property type="component" value="Unassembled WGS sequence"/>
</dbReference>
<name>A0A0C3BL79_PILCF</name>
<reference evidence="8" key="2">
    <citation type="submission" date="2015-01" db="EMBL/GenBank/DDBJ databases">
        <title>Evolutionary Origins and Diversification of the Mycorrhizal Mutualists.</title>
        <authorList>
            <consortium name="DOE Joint Genome Institute"/>
            <consortium name="Mycorrhizal Genomics Consortium"/>
            <person name="Kohler A."/>
            <person name="Kuo A."/>
            <person name="Nagy L.G."/>
            <person name="Floudas D."/>
            <person name="Copeland A."/>
            <person name="Barry K.W."/>
            <person name="Cichocki N."/>
            <person name="Veneault-Fourrey C."/>
            <person name="LaButti K."/>
            <person name="Lindquist E.A."/>
            <person name="Lipzen A."/>
            <person name="Lundell T."/>
            <person name="Morin E."/>
            <person name="Murat C."/>
            <person name="Riley R."/>
            <person name="Ohm R."/>
            <person name="Sun H."/>
            <person name="Tunlid A."/>
            <person name="Henrissat B."/>
            <person name="Grigoriev I.V."/>
            <person name="Hibbett D.S."/>
            <person name="Martin F."/>
        </authorList>
    </citation>
    <scope>NUCLEOTIDE SEQUENCE [LARGE SCALE GENOMIC DNA]</scope>
    <source>
        <strain evidence="8">F 1598</strain>
    </source>
</reference>
<protein>
    <recommendedName>
        <fullName evidence="6">CFEM domain-containing protein</fullName>
    </recommendedName>
</protein>
<dbReference type="EMBL" id="KN833019">
    <property type="protein sequence ID" value="KIM78077.1"/>
    <property type="molecule type" value="Genomic_DNA"/>
</dbReference>
<dbReference type="GO" id="GO:0005576">
    <property type="term" value="C:extracellular region"/>
    <property type="evidence" value="ECO:0007669"/>
    <property type="project" value="UniProtKB-SubCell"/>
</dbReference>
<gene>
    <name evidence="7" type="ORF">PILCRDRAFT_602886</name>
</gene>
<dbReference type="SMART" id="SM00747">
    <property type="entry name" value="CFEM"/>
    <property type="match status" value="1"/>
</dbReference>
<evidence type="ECO:0000256" key="3">
    <source>
        <dbReference type="ARBA" id="ARBA00022729"/>
    </source>
</evidence>
<sequence length="105" mass="10240">MIANLKLLALIFVAALAVNAASSSSTNTSTAPVPSSTAAIPACVANCLGNATSSAPGGCTSPTNVTCVCTSTEFQEAAQKCLKANCSAADQATANALGQSQCPNS</sequence>
<evidence type="ECO:0000256" key="2">
    <source>
        <dbReference type="ARBA" id="ARBA00022525"/>
    </source>
</evidence>
<keyword evidence="8" id="KW-1185">Reference proteome</keyword>
<evidence type="ECO:0000256" key="5">
    <source>
        <dbReference type="SAM" id="SignalP"/>
    </source>
</evidence>
<dbReference type="STRING" id="765440.A0A0C3BL79"/>
<dbReference type="InterPro" id="IPR008427">
    <property type="entry name" value="Extracellular_membr_CFEM_dom"/>
</dbReference>
<feature type="chain" id="PRO_5002172733" description="CFEM domain-containing protein" evidence="5">
    <location>
        <begin position="24"/>
        <end position="105"/>
    </location>
</feature>
<dbReference type="Pfam" id="PF05730">
    <property type="entry name" value="CFEM"/>
    <property type="match status" value="1"/>
</dbReference>
<keyword evidence="4" id="KW-1015">Disulfide bond</keyword>